<dbReference type="PANTHER" id="PTHR21505:SF8">
    <property type="entry name" value="DPT-YFP REPRESSOR BY OVEREXPRESSION, ISOFORM D-RELATED"/>
    <property type="match status" value="1"/>
</dbReference>
<proteinExistence type="predicted"/>
<accession>A0AAN7VQ99</accession>
<dbReference type="AlphaFoldDB" id="A0AAN7VQ99"/>
<evidence type="ECO:0000259" key="2">
    <source>
        <dbReference type="PROSITE" id="PS51029"/>
    </source>
</evidence>
<reference evidence="3 4" key="1">
    <citation type="journal article" date="2024" name="Insects">
        <title>An Improved Chromosome-Level Genome Assembly of the Firefly Pyrocoelia pectoralis.</title>
        <authorList>
            <person name="Fu X."/>
            <person name="Meyer-Rochow V.B."/>
            <person name="Ballantyne L."/>
            <person name="Zhu X."/>
        </authorList>
    </citation>
    <scope>NUCLEOTIDE SEQUENCE [LARGE SCALE GENOMIC DNA]</scope>
    <source>
        <strain evidence="3">XCY_ONT2</strain>
    </source>
</reference>
<dbReference type="Proteomes" id="UP001329430">
    <property type="component" value="Chromosome 2"/>
</dbReference>
<dbReference type="InterPro" id="IPR006578">
    <property type="entry name" value="MADF-dom"/>
</dbReference>
<protein>
    <recommendedName>
        <fullName evidence="2">MADF domain-containing protein</fullName>
    </recommendedName>
</protein>
<organism evidence="3 4">
    <name type="scientific">Pyrocoelia pectoralis</name>
    <dbReference type="NCBI Taxonomy" id="417401"/>
    <lineage>
        <taxon>Eukaryota</taxon>
        <taxon>Metazoa</taxon>
        <taxon>Ecdysozoa</taxon>
        <taxon>Arthropoda</taxon>
        <taxon>Hexapoda</taxon>
        <taxon>Insecta</taxon>
        <taxon>Pterygota</taxon>
        <taxon>Neoptera</taxon>
        <taxon>Endopterygota</taxon>
        <taxon>Coleoptera</taxon>
        <taxon>Polyphaga</taxon>
        <taxon>Elateriformia</taxon>
        <taxon>Elateroidea</taxon>
        <taxon>Lampyridae</taxon>
        <taxon>Lampyrinae</taxon>
        <taxon>Pyrocoelia</taxon>
    </lineage>
</organism>
<feature type="region of interest" description="Disordered" evidence="1">
    <location>
        <begin position="108"/>
        <end position="138"/>
    </location>
</feature>
<sequence>MSDLRQISSKFFIEFIDVYRSLPTLWKIKSREYSDHVKKDKAYEQLLVKLKENCEEKEIDSLRSGYRRKLKKINESKRSANGSEDVYVPNLWYFDELSFLSDQEVTRSSVSNIDDQHPSTAVQQHPSAIVQHNPSPQR</sequence>
<feature type="domain" description="MADF" evidence="2">
    <location>
        <begin position="14"/>
        <end position="105"/>
    </location>
</feature>
<gene>
    <name evidence="3" type="ORF">RI129_002776</name>
</gene>
<dbReference type="PROSITE" id="PS51029">
    <property type="entry name" value="MADF"/>
    <property type="match status" value="1"/>
</dbReference>
<evidence type="ECO:0000313" key="4">
    <source>
        <dbReference type="Proteomes" id="UP001329430"/>
    </source>
</evidence>
<dbReference type="Pfam" id="PF10545">
    <property type="entry name" value="MADF_DNA_bdg"/>
    <property type="match status" value="1"/>
</dbReference>
<keyword evidence="4" id="KW-1185">Reference proteome</keyword>
<evidence type="ECO:0000256" key="1">
    <source>
        <dbReference type="SAM" id="MobiDB-lite"/>
    </source>
</evidence>
<comment type="caution">
    <text evidence="3">The sequence shown here is derived from an EMBL/GenBank/DDBJ whole genome shotgun (WGS) entry which is preliminary data.</text>
</comment>
<name>A0AAN7VQ99_9COLE</name>
<dbReference type="PANTHER" id="PTHR21505">
    <property type="entry name" value="MADF DOMAIN-CONTAINING PROTEIN-RELATED"/>
    <property type="match status" value="1"/>
</dbReference>
<dbReference type="SMART" id="SM00595">
    <property type="entry name" value="MADF"/>
    <property type="match status" value="1"/>
</dbReference>
<evidence type="ECO:0000313" key="3">
    <source>
        <dbReference type="EMBL" id="KAK5647884.1"/>
    </source>
</evidence>
<dbReference type="EMBL" id="JAVRBK010000002">
    <property type="protein sequence ID" value="KAK5647884.1"/>
    <property type="molecule type" value="Genomic_DNA"/>
</dbReference>